<dbReference type="InterPro" id="IPR043502">
    <property type="entry name" value="DNA/RNA_pol_sf"/>
</dbReference>
<dbReference type="PANTHER" id="PTHR37984">
    <property type="entry name" value="PROTEIN CBG26694"/>
    <property type="match status" value="1"/>
</dbReference>
<dbReference type="InterPro" id="IPR036397">
    <property type="entry name" value="RNaseH_sf"/>
</dbReference>
<evidence type="ECO:0000313" key="11">
    <source>
        <dbReference type="Proteomes" id="UP001165121"/>
    </source>
</evidence>
<evidence type="ECO:0000256" key="1">
    <source>
        <dbReference type="ARBA" id="ARBA00022679"/>
    </source>
</evidence>
<evidence type="ECO:0000256" key="5">
    <source>
        <dbReference type="ARBA" id="ARBA00022801"/>
    </source>
</evidence>
<comment type="caution">
    <text evidence="10">The sequence shown here is derived from an EMBL/GenBank/DDBJ whole genome shotgun (WGS) entry which is preliminary data.</text>
</comment>
<evidence type="ECO:0000256" key="4">
    <source>
        <dbReference type="ARBA" id="ARBA00022759"/>
    </source>
</evidence>
<feature type="domain" description="Reverse transcriptase RNase H-like" evidence="9">
    <location>
        <begin position="304"/>
        <end position="403"/>
    </location>
</feature>
<dbReference type="OrthoDB" id="121884at2759"/>
<organism evidence="10 11">
    <name type="scientific">Phytophthora fragariaefolia</name>
    <dbReference type="NCBI Taxonomy" id="1490495"/>
    <lineage>
        <taxon>Eukaryota</taxon>
        <taxon>Sar</taxon>
        <taxon>Stramenopiles</taxon>
        <taxon>Oomycota</taxon>
        <taxon>Peronosporomycetes</taxon>
        <taxon>Peronosporales</taxon>
        <taxon>Peronosporaceae</taxon>
        <taxon>Phytophthora</taxon>
    </lineage>
</organism>
<feature type="compositionally biased region" description="Basic and acidic residues" evidence="7">
    <location>
        <begin position="37"/>
        <end position="66"/>
    </location>
</feature>
<dbReference type="Pfam" id="PF17917">
    <property type="entry name" value="RT_RNaseH"/>
    <property type="match status" value="1"/>
</dbReference>
<dbReference type="EMBL" id="BSXT01000774">
    <property type="protein sequence ID" value="GMF33953.1"/>
    <property type="molecule type" value="Genomic_DNA"/>
</dbReference>
<evidence type="ECO:0000256" key="7">
    <source>
        <dbReference type="SAM" id="MobiDB-lite"/>
    </source>
</evidence>
<evidence type="ECO:0000259" key="9">
    <source>
        <dbReference type="Pfam" id="PF17917"/>
    </source>
</evidence>
<sequence>MVRLQPRPNVRKEKPPAKTDVQLSETEISGTSDSEGTESREAKLVEKTGGSHEDSGNSGEIPKDRSPVVLLDEDSDSGDEAFYDAISFDGDDGDEDSPEVVEAEPSTAMCSYRLLLPVRRLEKAYVRCMQMSVEELSLEPAVYIHEGNVLLAQLRDELAMLPELQELSPECDISKADVGEPGRTTPAEDEKLRMRLSLPKSEFGKLSILYLSHEISAEGIRAVPKIAKGIQDLPFLKTLKGVQSFLGSLNYYHKLIEDFPVVAAVLYELSDDQVRSERDLTRAKVAFEILKKKIVSTPLLHHPDRSKPFVTIPHANRWAACAVLGQEHVQPVRFTGRVLNDAELRYHVAEKEMIAGLRVLQVFRTLLEVCSLEVYTRHSVFKWILQSKTADGRCVPWGVILSNWDITVRKVQRDEDGLAAIMGAGITPREHLDEVAESLIPDKGRVWKPPVLSVEMLDDTYQGIVLGFDGAAKTSTRRGSCGCILWQLPGWKVLEARDSRIVIQQVQGLINCHQTNLQKHLAECEVQKEKFRKLHLVHVKREYNQAADYLTSKTLTLGKFWTVQDPEEFLHLERVSMIAEKLMKPKVVRLDGDLPQDSERQSLPKGSVGDVADSQSAPRPQAARVFAVLTRSTTQARTLPSQEVIEDALPDEEAPMRPMTPLEYQAERWRRIRVHQEQDTYLSEIQSFLKGDIGRFPPRRLRKIYKVADLFALDA</sequence>
<dbReference type="AlphaFoldDB" id="A0A9W6X971"/>
<keyword evidence="5" id="KW-0378">Hydrolase</keyword>
<dbReference type="InterPro" id="IPR002156">
    <property type="entry name" value="RNaseH_domain"/>
</dbReference>
<keyword evidence="6" id="KW-0695">RNA-directed DNA polymerase</keyword>
<dbReference type="GO" id="GO:0004523">
    <property type="term" value="F:RNA-DNA hybrid ribonuclease activity"/>
    <property type="evidence" value="ECO:0007669"/>
    <property type="project" value="InterPro"/>
</dbReference>
<dbReference type="Pfam" id="PF13456">
    <property type="entry name" value="RVT_3"/>
    <property type="match status" value="1"/>
</dbReference>
<feature type="compositionally biased region" description="Polar residues" evidence="7">
    <location>
        <begin position="21"/>
        <end position="34"/>
    </location>
</feature>
<dbReference type="GO" id="GO:0003964">
    <property type="term" value="F:RNA-directed DNA polymerase activity"/>
    <property type="evidence" value="ECO:0007669"/>
    <property type="project" value="UniProtKB-KW"/>
</dbReference>
<dbReference type="InterPro" id="IPR043128">
    <property type="entry name" value="Rev_trsase/Diguanyl_cyclase"/>
</dbReference>
<keyword evidence="4" id="KW-0255">Endonuclease</keyword>
<feature type="region of interest" description="Disordered" evidence="7">
    <location>
        <begin position="1"/>
        <end position="74"/>
    </location>
</feature>
<dbReference type="Proteomes" id="UP001165121">
    <property type="component" value="Unassembled WGS sequence"/>
</dbReference>
<name>A0A9W6X971_9STRA</name>
<evidence type="ECO:0000313" key="10">
    <source>
        <dbReference type="EMBL" id="GMF33953.1"/>
    </source>
</evidence>
<dbReference type="InterPro" id="IPR041373">
    <property type="entry name" value="RT_RNaseH"/>
</dbReference>
<gene>
    <name evidence="10" type="ORF">Pfra01_000858500</name>
</gene>
<keyword evidence="3" id="KW-0540">Nuclease</keyword>
<dbReference type="InterPro" id="IPR050951">
    <property type="entry name" value="Retrovirus_Pol_polyprotein"/>
</dbReference>
<evidence type="ECO:0000256" key="2">
    <source>
        <dbReference type="ARBA" id="ARBA00022695"/>
    </source>
</evidence>
<proteinExistence type="predicted"/>
<evidence type="ECO:0000256" key="3">
    <source>
        <dbReference type="ARBA" id="ARBA00022722"/>
    </source>
</evidence>
<dbReference type="Gene3D" id="3.30.70.270">
    <property type="match status" value="1"/>
</dbReference>
<evidence type="ECO:0000256" key="6">
    <source>
        <dbReference type="ARBA" id="ARBA00022918"/>
    </source>
</evidence>
<keyword evidence="1" id="KW-0808">Transferase</keyword>
<keyword evidence="2" id="KW-0548">Nucleotidyltransferase</keyword>
<dbReference type="Gene3D" id="3.30.420.10">
    <property type="entry name" value="Ribonuclease H-like superfamily/Ribonuclease H"/>
    <property type="match status" value="1"/>
</dbReference>
<reference evidence="10" key="1">
    <citation type="submission" date="2023-04" db="EMBL/GenBank/DDBJ databases">
        <title>Phytophthora fragariaefolia NBRC 109709.</title>
        <authorList>
            <person name="Ichikawa N."/>
            <person name="Sato H."/>
            <person name="Tonouchi N."/>
        </authorList>
    </citation>
    <scope>NUCLEOTIDE SEQUENCE</scope>
    <source>
        <strain evidence="10">NBRC 109709</strain>
    </source>
</reference>
<dbReference type="PANTHER" id="PTHR37984:SF5">
    <property type="entry name" value="PROTEIN NYNRIN-LIKE"/>
    <property type="match status" value="1"/>
</dbReference>
<feature type="compositionally biased region" description="Basic and acidic residues" evidence="7">
    <location>
        <begin position="593"/>
        <end position="602"/>
    </location>
</feature>
<evidence type="ECO:0000259" key="8">
    <source>
        <dbReference type="Pfam" id="PF13456"/>
    </source>
</evidence>
<protein>
    <submittedName>
        <fullName evidence="10">Unnamed protein product</fullName>
    </submittedName>
</protein>
<feature type="domain" description="RNase H type-1" evidence="8">
    <location>
        <begin position="490"/>
        <end position="552"/>
    </location>
</feature>
<feature type="region of interest" description="Disordered" evidence="7">
    <location>
        <begin position="593"/>
        <end position="619"/>
    </location>
</feature>
<dbReference type="SUPFAM" id="SSF56672">
    <property type="entry name" value="DNA/RNA polymerases"/>
    <property type="match status" value="1"/>
</dbReference>
<accession>A0A9W6X971</accession>
<keyword evidence="11" id="KW-1185">Reference proteome</keyword>
<dbReference type="GO" id="GO:0003676">
    <property type="term" value="F:nucleic acid binding"/>
    <property type="evidence" value="ECO:0007669"/>
    <property type="project" value="InterPro"/>
</dbReference>